<evidence type="ECO:0000256" key="1">
    <source>
        <dbReference type="SAM" id="MobiDB-lite"/>
    </source>
</evidence>
<evidence type="ECO:0000259" key="2">
    <source>
        <dbReference type="PROSITE" id="PS50108"/>
    </source>
</evidence>
<dbReference type="EMBL" id="JBJUIK010000008">
    <property type="protein sequence ID" value="KAL3520533.1"/>
    <property type="molecule type" value="Genomic_DNA"/>
</dbReference>
<dbReference type="CDD" id="cd00132">
    <property type="entry name" value="CRIB"/>
    <property type="match status" value="1"/>
</dbReference>
<feature type="domain" description="CRIB" evidence="2">
    <location>
        <begin position="110"/>
        <end position="123"/>
    </location>
</feature>
<gene>
    <name evidence="3" type="ORF">ACH5RR_018682</name>
</gene>
<dbReference type="Proteomes" id="UP001630127">
    <property type="component" value="Unassembled WGS sequence"/>
</dbReference>
<sequence length="180" mass="20283">MRDRIERFVLLPFTMGCVSESSIAVGKRFLDRPYNVANSTPTRIRDDDKEEEEEHEDDEESLSDDNNLKSPLGLLAVPKYQRLFKNIKNLSQLFIYKHDEMEEDDLGMEIGLPTDVKHVTHIGIDGSATSILSKGWGNLKSPDFPARPSVRFQPSASALPLPARADRVNEPQLSSNSKSR</sequence>
<dbReference type="PANTHER" id="PTHR46931">
    <property type="entry name" value="CRIB DOMAIN-CONTAINING PROTEIN RIC2"/>
    <property type="match status" value="1"/>
</dbReference>
<protein>
    <recommendedName>
        <fullName evidence="2">CRIB domain-containing protein</fullName>
    </recommendedName>
</protein>
<organism evidence="3 4">
    <name type="scientific">Cinchona calisaya</name>
    <dbReference type="NCBI Taxonomy" id="153742"/>
    <lineage>
        <taxon>Eukaryota</taxon>
        <taxon>Viridiplantae</taxon>
        <taxon>Streptophyta</taxon>
        <taxon>Embryophyta</taxon>
        <taxon>Tracheophyta</taxon>
        <taxon>Spermatophyta</taxon>
        <taxon>Magnoliopsida</taxon>
        <taxon>eudicotyledons</taxon>
        <taxon>Gunneridae</taxon>
        <taxon>Pentapetalae</taxon>
        <taxon>asterids</taxon>
        <taxon>lamiids</taxon>
        <taxon>Gentianales</taxon>
        <taxon>Rubiaceae</taxon>
        <taxon>Cinchonoideae</taxon>
        <taxon>Cinchoneae</taxon>
        <taxon>Cinchona</taxon>
    </lineage>
</organism>
<keyword evidence="4" id="KW-1185">Reference proteome</keyword>
<dbReference type="PROSITE" id="PS50108">
    <property type="entry name" value="CRIB"/>
    <property type="match status" value="1"/>
</dbReference>
<accession>A0ABD2ZSB4</accession>
<dbReference type="PANTHER" id="PTHR46931:SF15">
    <property type="entry name" value="CRIB DOMAIN-CONTAINING PROTEIN"/>
    <property type="match status" value="1"/>
</dbReference>
<dbReference type="AlphaFoldDB" id="A0ABD2ZSB4"/>
<feature type="region of interest" description="Disordered" evidence="1">
    <location>
        <begin position="143"/>
        <end position="180"/>
    </location>
</feature>
<feature type="compositionally biased region" description="Polar residues" evidence="1">
    <location>
        <begin position="171"/>
        <end position="180"/>
    </location>
</feature>
<feature type="compositionally biased region" description="Acidic residues" evidence="1">
    <location>
        <begin position="48"/>
        <end position="63"/>
    </location>
</feature>
<reference evidence="3 4" key="1">
    <citation type="submission" date="2024-11" db="EMBL/GenBank/DDBJ databases">
        <title>A near-complete genome assembly of Cinchona calisaya.</title>
        <authorList>
            <person name="Lian D.C."/>
            <person name="Zhao X.W."/>
            <person name="Wei L."/>
        </authorList>
    </citation>
    <scope>NUCLEOTIDE SEQUENCE [LARGE SCALE GENOMIC DNA]</scope>
    <source>
        <tissue evidence="3">Nenye</tissue>
    </source>
</reference>
<name>A0ABD2ZSB4_9GENT</name>
<dbReference type="InterPro" id="IPR000095">
    <property type="entry name" value="CRIB_dom"/>
</dbReference>
<feature type="region of interest" description="Disordered" evidence="1">
    <location>
        <begin position="39"/>
        <end position="68"/>
    </location>
</feature>
<dbReference type="InterPro" id="IPR044509">
    <property type="entry name" value="RIC2/4"/>
</dbReference>
<feature type="compositionally biased region" description="Low complexity" evidence="1">
    <location>
        <begin position="154"/>
        <end position="163"/>
    </location>
</feature>
<evidence type="ECO:0000313" key="3">
    <source>
        <dbReference type="EMBL" id="KAL3520533.1"/>
    </source>
</evidence>
<evidence type="ECO:0000313" key="4">
    <source>
        <dbReference type="Proteomes" id="UP001630127"/>
    </source>
</evidence>
<comment type="caution">
    <text evidence="3">The sequence shown here is derived from an EMBL/GenBank/DDBJ whole genome shotgun (WGS) entry which is preliminary data.</text>
</comment>
<proteinExistence type="predicted"/>